<dbReference type="EMBL" id="JAQHRD010000004">
    <property type="protein sequence ID" value="KAJ6442105.1"/>
    <property type="molecule type" value="Genomic_DNA"/>
</dbReference>
<name>A0AB34FS65_9HYPO</name>
<keyword evidence="3" id="KW-1185">Reference proteome</keyword>
<accession>A0AB34FS65</accession>
<organism evidence="2 3">
    <name type="scientific">Purpureocillium lavendulum</name>
    <dbReference type="NCBI Taxonomy" id="1247861"/>
    <lineage>
        <taxon>Eukaryota</taxon>
        <taxon>Fungi</taxon>
        <taxon>Dikarya</taxon>
        <taxon>Ascomycota</taxon>
        <taxon>Pezizomycotina</taxon>
        <taxon>Sordariomycetes</taxon>
        <taxon>Hypocreomycetidae</taxon>
        <taxon>Hypocreales</taxon>
        <taxon>Ophiocordycipitaceae</taxon>
        <taxon>Purpureocillium</taxon>
    </lineage>
</organism>
<evidence type="ECO:0000256" key="1">
    <source>
        <dbReference type="SAM" id="MobiDB-lite"/>
    </source>
</evidence>
<reference evidence="2" key="1">
    <citation type="submission" date="2023-01" db="EMBL/GenBank/DDBJ databases">
        <title>The growth and conidiation of Purpureocillium lavendulum are regulated by nitrogen source and histone H3K14 acetylation.</title>
        <authorList>
            <person name="Tang P."/>
            <person name="Han J."/>
            <person name="Zhang C."/>
            <person name="Tang P."/>
            <person name="Qi F."/>
            <person name="Zhang K."/>
            <person name="Liang L."/>
        </authorList>
    </citation>
    <scope>NUCLEOTIDE SEQUENCE</scope>
    <source>
        <strain evidence="2">YMF1.00683</strain>
    </source>
</reference>
<sequence>MPQSNSPREEEQLLLEELPEATQPPPPTVAELSAQQRTEPHQDDVTQFAACAYGLECVPVFNLELHARGSTQARV</sequence>
<comment type="caution">
    <text evidence="2">The sequence shown here is derived from an EMBL/GenBank/DDBJ whole genome shotgun (WGS) entry which is preliminary data.</text>
</comment>
<evidence type="ECO:0000313" key="3">
    <source>
        <dbReference type="Proteomes" id="UP001163105"/>
    </source>
</evidence>
<proteinExistence type="predicted"/>
<gene>
    <name evidence="2" type="ORF">O9K51_05658</name>
</gene>
<feature type="region of interest" description="Disordered" evidence="1">
    <location>
        <begin position="1"/>
        <end position="42"/>
    </location>
</feature>
<protein>
    <submittedName>
        <fullName evidence="2">Uncharacterized protein</fullName>
    </submittedName>
</protein>
<dbReference type="AlphaFoldDB" id="A0AB34FS65"/>
<dbReference type="Proteomes" id="UP001163105">
    <property type="component" value="Unassembled WGS sequence"/>
</dbReference>
<evidence type="ECO:0000313" key="2">
    <source>
        <dbReference type="EMBL" id="KAJ6442105.1"/>
    </source>
</evidence>